<feature type="region of interest" description="Disordered" evidence="1">
    <location>
        <begin position="153"/>
        <end position="184"/>
    </location>
</feature>
<evidence type="ECO:0000313" key="2">
    <source>
        <dbReference type="EnsemblMetazoa" id="XP_016659725.1"/>
    </source>
</evidence>
<sequence>MVTKNSLRESKYIFLIGHSSNQIVGSKLPSNKQVLSVLFFNLREVNLNLHQSATLVIQEAIIFWRKARIPTKTEQKCVTKLEDLYQEWRNLQKSEYRKSATQMEKNTQFVSKLDDLFDLSNANALDLMSNEEDRAFLIAQRQKGRTGSLLGIDQKTNKKEKTIEDRKQATNKRKDRARNEFEASSKTVELLSSSSSDECDDADNDAFVHEDIPGPSSKYFKPTRGYDDFVSEKLAIVLDKCKISDRNAVHLFIATAEALGNNVNELIVNRSSIRRSRIKYRKQRAEKIRRDYNLAKKTQLLYTGTENFFQI</sequence>
<evidence type="ECO:0000313" key="3">
    <source>
        <dbReference type="Proteomes" id="UP000007819"/>
    </source>
</evidence>
<proteinExistence type="predicted"/>
<reference evidence="2" key="2">
    <citation type="submission" date="2022-06" db="UniProtKB">
        <authorList>
            <consortium name="EnsemblMetazoa"/>
        </authorList>
    </citation>
    <scope>IDENTIFICATION</scope>
</reference>
<dbReference type="GeneID" id="107883695"/>
<organism evidence="2 3">
    <name type="scientific">Acyrthosiphon pisum</name>
    <name type="common">Pea aphid</name>
    <dbReference type="NCBI Taxonomy" id="7029"/>
    <lineage>
        <taxon>Eukaryota</taxon>
        <taxon>Metazoa</taxon>
        <taxon>Ecdysozoa</taxon>
        <taxon>Arthropoda</taxon>
        <taxon>Hexapoda</taxon>
        <taxon>Insecta</taxon>
        <taxon>Pterygota</taxon>
        <taxon>Neoptera</taxon>
        <taxon>Paraneoptera</taxon>
        <taxon>Hemiptera</taxon>
        <taxon>Sternorrhyncha</taxon>
        <taxon>Aphidomorpha</taxon>
        <taxon>Aphidoidea</taxon>
        <taxon>Aphididae</taxon>
        <taxon>Macrosiphini</taxon>
        <taxon>Acyrthosiphon</taxon>
    </lineage>
</organism>
<protein>
    <submittedName>
        <fullName evidence="2">Uncharacterized protein</fullName>
    </submittedName>
</protein>
<keyword evidence="3" id="KW-1185">Reference proteome</keyword>
<dbReference type="RefSeq" id="XP_016659725.1">
    <property type="nucleotide sequence ID" value="XM_016804236.2"/>
</dbReference>
<reference evidence="3" key="1">
    <citation type="submission" date="2010-06" db="EMBL/GenBank/DDBJ databases">
        <authorList>
            <person name="Jiang H."/>
            <person name="Abraham K."/>
            <person name="Ali S."/>
            <person name="Alsbrooks S.L."/>
            <person name="Anim B.N."/>
            <person name="Anosike U.S."/>
            <person name="Attaway T."/>
            <person name="Bandaranaike D.P."/>
            <person name="Battles P.K."/>
            <person name="Bell S.N."/>
            <person name="Bell A.V."/>
            <person name="Beltran B."/>
            <person name="Bickham C."/>
            <person name="Bustamante Y."/>
            <person name="Caleb T."/>
            <person name="Canada A."/>
            <person name="Cardenas V."/>
            <person name="Carter K."/>
            <person name="Chacko J."/>
            <person name="Chandrabose M.N."/>
            <person name="Chavez D."/>
            <person name="Chavez A."/>
            <person name="Chen L."/>
            <person name="Chu H.-S."/>
            <person name="Claassen K.J."/>
            <person name="Cockrell R."/>
            <person name="Collins M."/>
            <person name="Cooper J.A."/>
            <person name="Cree A."/>
            <person name="Curry S.M."/>
            <person name="Da Y."/>
            <person name="Dao M.D."/>
            <person name="Das B."/>
            <person name="Davila M.-L."/>
            <person name="Davy-Carroll L."/>
            <person name="Denson S."/>
            <person name="Dinh H."/>
            <person name="Ebong V.E."/>
            <person name="Edwards J.R."/>
            <person name="Egan A."/>
            <person name="El-Daye J."/>
            <person name="Escobedo L."/>
            <person name="Fernandez S."/>
            <person name="Fernando P.R."/>
            <person name="Flagg N."/>
            <person name="Forbes L.D."/>
            <person name="Fowler R.G."/>
            <person name="Fu Q."/>
            <person name="Gabisi R.A."/>
            <person name="Ganer J."/>
            <person name="Garbino Pronczuk A."/>
            <person name="Garcia R.M."/>
            <person name="Garner T."/>
            <person name="Garrett T.E."/>
            <person name="Gonzalez D.A."/>
            <person name="Hamid H."/>
            <person name="Hawkins E.S."/>
            <person name="Hirani K."/>
            <person name="Hogues M.E."/>
            <person name="Hollins B."/>
            <person name="Hsiao C.-H."/>
            <person name="Jabil R."/>
            <person name="James M.L."/>
            <person name="Jhangiani S.N."/>
            <person name="Johnson B."/>
            <person name="Johnson Q."/>
            <person name="Joshi V."/>
            <person name="Kalu J.B."/>
            <person name="Kam C."/>
            <person name="Kashfia A."/>
            <person name="Keebler J."/>
            <person name="Kisamo H."/>
            <person name="Kovar C.L."/>
            <person name="Lago L.A."/>
            <person name="Lai C.-Y."/>
            <person name="Laidlaw J."/>
            <person name="Lara F."/>
            <person name="Le T.-K."/>
            <person name="Lee S.L."/>
            <person name="Legall F.H."/>
            <person name="Lemon S.J."/>
            <person name="Lewis L.R."/>
            <person name="Li B."/>
            <person name="Liu Y."/>
            <person name="Liu Y.-S."/>
            <person name="Lopez J."/>
            <person name="Lozado R.J."/>
            <person name="Lu J."/>
            <person name="Madu R.C."/>
            <person name="Maheshwari M."/>
            <person name="Maheshwari R."/>
            <person name="Malloy K."/>
            <person name="Martinez E."/>
            <person name="Mathew T."/>
            <person name="Mercado I.C."/>
            <person name="Mercado C."/>
            <person name="Meyer B."/>
            <person name="Montgomery K."/>
            <person name="Morgan M.B."/>
            <person name="Munidasa M."/>
            <person name="Nazareth L.V."/>
            <person name="Nelson J."/>
            <person name="Ng B.M."/>
            <person name="Nguyen N.B."/>
            <person name="Nguyen P.Q."/>
            <person name="Nguyen T."/>
            <person name="Obregon M."/>
            <person name="Okwuonu G.O."/>
            <person name="Onwere C.G."/>
            <person name="Orozco G."/>
            <person name="Parra A."/>
            <person name="Patel S."/>
            <person name="Patil S."/>
            <person name="Perez A."/>
            <person name="Perez Y."/>
            <person name="Pham C."/>
            <person name="Primus E.L."/>
            <person name="Pu L.-L."/>
            <person name="Puazo M."/>
            <person name="Qin X."/>
            <person name="Quiroz J.B."/>
            <person name="Reese J."/>
            <person name="Richards S."/>
            <person name="Rives C.M."/>
            <person name="Robberts R."/>
            <person name="Ruiz S.J."/>
            <person name="Ruiz M.J."/>
            <person name="Santibanez J."/>
            <person name="Schneider B.W."/>
            <person name="Sisson I."/>
            <person name="Smith M."/>
            <person name="Sodergren E."/>
            <person name="Song X.-Z."/>
            <person name="Song B.B."/>
            <person name="Summersgill H."/>
            <person name="Thelus R."/>
            <person name="Thornton R.D."/>
            <person name="Trejos Z.Y."/>
            <person name="Usmani K."/>
            <person name="Vattathil S."/>
            <person name="Villasana D."/>
            <person name="Walker D.L."/>
            <person name="Wang S."/>
            <person name="Wang K."/>
            <person name="White C.S."/>
            <person name="Williams A.C."/>
            <person name="Williamson J."/>
            <person name="Wilson K."/>
            <person name="Woghiren I.O."/>
            <person name="Woodworth J.R."/>
            <person name="Worley K.C."/>
            <person name="Wright R.A."/>
            <person name="Wu W."/>
            <person name="Young L."/>
            <person name="Zhang L."/>
            <person name="Zhang J."/>
            <person name="Zhu Y."/>
            <person name="Muzny D.M."/>
            <person name="Weinstock G."/>
            <person name="Gibbs R.A."/>
        </authorList>
    </citation>
    <scope>NUCLEOTIDE SEQUENCE [LARGE SCALE GENOMIC DNA]</scope>
    <source>
        <strain evidence="3">LSR1</strain>
    </source>
</reference>
<dbReference type="KEGG" id="api:107883695"/>
<name>A0A8R2D3K8_ACYPI</name>
<dbReference type="EnsemblMetazoa" id="XM_016804236.2">
    <property type="protein sequence ID" value="XP_016659725.1"/>
    <property type="gene ID" value="LOC107883695"/>
</dbReference>
<feature type="compositionally biased region" description="Basic and acidic residues" evidence="1">
    <location>
        <begin position="155"/>
        <end position="168"/>
    </location>
</feature>
<dbReference type="Proteomes" id="UP000007819">
    <property type="component" value="Chromosome X"/>
</dbReference>
<dbReference type="OrthoDB" id="6589276at2759"/>
<evidence type="ECO:0000256" key="1">
    <source>
        <dbReference type="SAM" id="MobiDB-lite"/>
    </source>
</evidence>
<accession>A0A8R2D3K8</accession>
<dbReference type="AlphaFoldDB" id="A0A8R2D3K8"/>